<sequence length="104" mass="11396">MIKKQLEKTLKDAIKEDAYILGTKQVLGNISKSKLVLLSKSVPSHISEKIEDDAKKSNVSTISYDDTSVNLGKLCGLQFRVSAISLTNIADADIKTLQKETDSQ</sequence>
<gene>
    <name evidence="4" type="ORF">T478_1147</name>
</gene>
<dbReference type="GeneID" id="24817029"/>
<dbReference type="HOGENOM" id="CLU_130502_1_0_2"/>
<protein>
    <submittedName>
        <fullName evidence="4">Ribosomal protein L7Ae</fullName>
    </submittedName>
</protein>
<dbReference type="GO" id="GO:1990904">
    <property type="term" value="C:ribonucleoprotein complex"/>
    <property type="evidence" value="ECO:0007669"/>
    <property type="project" value="UniProtKB-KW"/>
</dbReference>
<dbReference type="AlphaFoldDB" id="A0A0A7V8J6"/>
<dbReference type="Proteomes" id="UP000030944">
    <property type="component" value="Chromosome"/>
</dbReference>
<dbReference type="InterPro" id="IPR004038">
    <property type="entry name" value="Ribosomal_eL8/eL30/eS12/Gad45"/>
</dbReference>
<dbReference type="RefSeq" id="WP_238573568.1">
    <property type="nucleotide sequence ID" value="NZ_CP007026.1"/>
</dbReference>
<dbReference type="EMBL" id="CP007026">
    <property type="protein sequence ID" value="AJA92990.1"/>
    <property type="molecule type" value="Genomic_DNA"/>
</dbReference>
<evidence type="ECO:0000313" key="4">
    <source>
        <dbReference type="EMBL" id="AJA92990.1"/>
    </source>
</evidence>
<dbReference type="Gene3D" id="3.30.1330.30">
    <property type="match status" value="1"/>
</dbReference>
<reference evidence="4 5" key="1">
    <citation type="journal article" date="2015" name="Proc. Natl. Acad. Sci. U.S.A.">
        <title>Genomic and proteomic characterization of "Candidatus Nitrosopelagicus brevis": An ammonia-oxidizing archaeon from the open ocean.</title>
        <authorList>
            <person name="Santoro A.E."/>
            <person name="Dupont C.L."/>
            <person name="Richter R.A."/>
            <person name="Craig M.T."/>
            <person name="Carini P."/>
            <person name="McIlvin M.R."/>
            <person name="Yang Y."/>
            <person name="Orsi W.D."/>
            <person name="Moran D.M."/>
            <person name="Saito M.A."/>
        </authorList>
    </citation>
    <scope>NUCLEOTIDE SEQUENCE [LARGE SCALE GENOMIC DNA]</scope>
    <source>
        <strain evidence="5">V2</strain>
    </source>
</reference>
<keyword evidence="1 4" id="KW-0689">Ribosomal protein</keyword>
<dbReference type="Pfam" id="PF01248">
    <property type="entry name" value="Ribosomal_L7Ae"/>
    <property type="match status" value="1"/>
</dbReference>
<dbReference type="GO" id="GO:0005840">
    <property type="term" value="C:ribosome"/>
    <property type="evidence" value="ECO:0007669"/>
    <property type="project" value="UniProtKB-KW"/>
</dbReference>
<feature type="domain" description="Ribosomal protein eL8/eL30/eS12/Gadd45" evidence="3">
    <location>
        <begin position="5"/>
        <end position="94"/>
    </location>
</feature>
<keyword evidence="2" id="KW-0687">Ribonucleoprotein</keyword>
<evidence type="ECO:0000313" key="5">
    <source>
        <dbReference type="Proteomes" id="UP000030944"/>
    </source>
</evidence>
<evidence type="ECO:0000256" key="2">
    <source>
        <dbReference type="ARBA" id="ARBA00023274"/>
    </source>
</evidence>
<dbReference type="InterPro" id="IPR039109">
    <property type="entry name" value="Ribosomal_eL30-like"/>
</dbReference>
<evidence type="ECO:0000256" key="1">
    <source>
        <dbReference type="ARBA" id="ARBA00022980"/>
    </source>
</evidence>
<organism evidence="4 5">
    <name type="scientific">Candidatus Nitrosopelagicus brevis</name>
    <dbReference type="NCBI Taxonomy" id="1410606"/>
    <lineage>
        <taxon>Archaea</taxon>
        <taxon>Nitrososphaerota</taxon>
    </lineage>
</organism>
<accession>A0A0A7V8J6</accession>
<dbReference type="PANTHER" id="PTHR11449">
    <property type="entry name" value="RIBOSOMAL PROTEIN L30"/>
    <property type="match status" value="1"/>
</dbReference>
<name>A0A0A7V8J6_9ARCH</name>
<dbReference type="STRING" id="1410606.T478_1147"/>
<evidence type="ECO:0000259" key="3">
    <source>
        <dbReference type="Pfam" id="PF01248"/>
    </source>
</evidence>
<dbReference type="SUPFAM" id="SSF55315">
    <property type="entry name" value="L30e-like"/>
    <property type="match status" value="1"/>
</dbReference>
<dbReference type="InterPro" id="IPR029064">
    <property type="entry name" value="Ribosomal_eL30-like_sf"/>
</dbReference>
<proteinExistence type="predicted"/>
<dbReference type="GO" id="GO:0003723">
    <property type="term" value="F:RNA binding"/>
    <property type="evidence" value="ECO:0007669"/>
    <property type="project" value="InterPro"/>
</dbReference>
<dbReference type="KEGG" id="nbv:T478_1147"/>